<comment type="caution">
    <text evidence="9">The sequence shown here is derived from an EMBL/GenBank/DDBJ whole genome shotgun (WGS) entry which is preliminary data.</text>
</comment>
<keyword evidence="10" id="KW-1185">Reference proteome</keyword>
<evidence type="ECO:0000256" key="4">
    <source>
        <dbReference type="ARBA" id="ARBA00022519"/>
    </source>
</evidence>
<feature type="transmembrane region" description="Helical" evidence="8">
    <location>
        <begin position="35"/>
        <end position="56"/>
    </location>
</feature>
<evidence type="ECO:0000256" key="6">
    <source>
        <dbReference type="ARBA" id="ARBA00022989"/>
    </source>
</evidence>
<evidence type="ECO:0000256" key="3">
    <source>
        <dbReference type="ARBA" id="ARBA00022475"/>
    </source>
</evidence>
<dbReference type="Pfam" id="PF02653">
    <property type="entry name" value="BPD_transp_2"/>
    <property type="match status" value="1"/>
</dbReference>
<evidence type="ECO:0000256" key="8">
    <source>
        <dbReference type="SAM" id="Phobius"/>
    </source>
</evidence>
<feature type="transmembrane region" description="Helical" evidence="8">
    <location>
        <begin position="68"/>
        <end position="87"/>
    </location>
</feature>
<feature type="transmembrane region" description="Helical" evidence="8">
    <location>
        <begin position="315"/>
        <end position="339"/>
    </location>
</feature>
<accession>A0ABU8WEL6</accession>
<sequence length="349" mass="36804">MTTQDKRMPAISLEETIDRRVHGTWFSWLVSQQTFWVSVAAVVAFVVLAFSSDVFATQQNLFNVTRNFAFVALIAIGMTAVIITGGIDLSVGATLVLSGMVVGMSMAGGMSIWLAIPLALGASLLVGAINGFMIAYIGVPPFVVTLGMLSIVRSLAMVLSNNRMVYQFGPDQPKLLALGGGFVTVPLPFTDAIHVPSPVLFLIVLLVVASFLLRWTRWGRHLYAIGGNERAATMTGVPVKLVKVSVYMFCGLCAGIAGVLEVGWLGTVTTSLGQGMELSVIAASVIGGTNLAGGIGTAFGAVVGAALIEVIRNSLILLGISTFWQGTFVGSFIIVAVLFDRLRARSAND</sequence>
<protein>
    <submittedName>
        <fullName evidence="9">ABC transporter permease</fullName>
    </submittedName>
</protein>
<name>A0ABU8WEL6_9BURK</name>
<gene>
    <name evidence="9" type="ORF">WKW82_04735</name>
</gene>
<keyword evidence="7 8" id="KW-0472">Membrane</keyword>
<organism evidence="9 10">
    <name type="scientific">Variovorax rhizosphaerae</name>
    <dbReference type="NCBI Taxonomy" id="1836200"/>
    <lineage>
        <taxon>Bacteria</taxon>
        <taxon>Pseudomonadati</taxon>
        <taxon>Pseudomonadota</taxon>
        <taxon>Betaproteobacteria</taxon>
        <taxon>Burkholderiales</taxon>
        <taxon>Comamonadaceae</taxon>
        <taxon>Variovorax</taxon>
    </lineage>
</organism>
<comment type="subcellular location">
    <subcellularLocation>
        <location evidence="1">Cell membrane</location>
        <topology evidence="1">Multi-pass membrane protein</topology>
    </subcellularLocation>
</comment>
<feature type="transmembrane region" description="Helical" evidence="8">
    <location>
        <begin position="93"/>
        <end position="120"/>
    </location>
</feature>
<evidence type="ECO:0000313" key="10">
    <source>
        <dbReference type="Proteomes" id="UP001385892"/>
    </source>
</evidence>
<evidence type="ECO:0000256" key="7">
    <source>
        <dbReference type="ARBA" id="ARBA00023136"/>
    </source>
</evidence>
<dbReference type="InterPro" id="IPR001851">
    <property type="entry name" value="ABC_transp_permease"/>
</dbReference>
<keyword evidence="2" id="KW-0813">Transport</keyword>
<feature type="transmembrane region" description="Helical" evidence="8">
    <location>
        <begin position="244"/>
        <end position="266"/>
    </location>
</feature>
<evidence type="ECO:0000313" key="9">
    <source>
        <dbReference type="EMBL" id="MEJ8845936.1"/>
    </source>
</evidence>
<dbReference type="PANTHER" id="PTHR32196">
    <property type="entry name" value="ABC TRANSPORTER PERMEASE PROTEIN YPHD-RELATED-RELATED"/>
    <property type="match status" value="1"/>
</dbReference>
<dbReference type="CDD" id="cd06579">
    <property type="entry name" value="TM_PBP1_transp_AraH_like"/>
    <property type="match status" value="1"/>
</dbReference>
<dbReference type="EMBL" id="JBBKZT010000002">
    <property type="protein sequence ID" value="MEJ8845936.1"/>
    <property type="molecule type" value="Genomic_DNA"/>
</dbReference>
<reference evidence="9 10" key="1">
    <citation type="submission" date="2024-03" db="EMBL/GenBank/DDBJ databases">
        <title>Novel species of the genus Variovorax.</title>
        <authorList>
            <person name="Liu Q."/>
            <person name="Xin Y.-H."/>
        </authorList>
    </citation>
    <scope>NUCLEOTIDE SEQUENCE [LARGE SCALE GENOMIC DNA]</scope>
    <source>
        <strain evidence="9 10">KACC 18900</strain>
    </source>
</reference>
<evidence type="ECO:0000256" key="1">
    <source>
        <dbReference type="ARBA" id="ARBA00004651"/>
    </source>
</evidence>
<dbReference type="RefSeq" id="WP_340341095.1">
    <property type="nucleotide sequence ID" value="NZ_JBBKZT010000002.1"/>
</dbReference>
<feature type="transmembrane region" description="Helical" evidence="8">
    <location>
        <begin position="193"/>
        <end position="213"/>
    </location>
</feature>
<keyword evidence="3" id="KW-1003">Cell membrane</keyword>
<evidence type="ECO:0000256" key="2">
    <source>
        <dbReference type="ARBA" id="ARBA00022448"/>
    </source>
</evidence>
<keyword evidence="5 8" id="KW-0812">Transmembrane</keyword>
<keyword evidence="6 8" id="KW-1133">Transmembrane helix</keyword>
<proteinExistence type="predicted"/>
<keyword evidence="4" id="KW-0997">Cell inner membrane</keyword>
<dbReference type="Proteomes" id="UP001385892">
    <property type="component" value="Unassembled WGS sequence"/>
</dbReference>
<feature type="transmembrane region" description="Helical" evidence="8">
    <location>
        <begin position="278"/>
        <end position="308"/>
    </location>
</feature>
<feature type="transmembrane region" description="Helical" evidence="8">
    <location>
        <begin position="132"/>
        <end position="156"/>
    </location>
</feature>
<dbReference type="PANTHER" id="PTHR32196:SF21">
    <property type="entry name" value="ABC TRANSPORTER PERMEASE PROTEIN YPHD-RELATED"/>
    <property type="match status" value="1"/>
</dbReference>
<evidence type="ECO:0000256" key="5">
    <source>
        <dbReference type="ARBA" id="ARBA00022692"/>
    </source>
</evidence>